<feature type="non-terminal residue" evidence="1">
    <location>
        <position position="178"/>
    </location>
</feature>
<organism evidence="1">
    <name type="scientific">marine sediment metagenome</name>
    <dbReference type="NCBI Taxonomy" id="412755"/>
    <lineage>
        <taxon>unclassified sequences</taxon>
        <taxon>metagenomes</taxon>
        <taxon>ecological metagenomes</taxon>
    </lineage>
</organism>
<proteinExistence type="predicted"/>
<reference evidence="1" key="1">
    <citation type="journal article" date="2014" name="Front. Microbiol.">
        <title>High frequency of phylogenetically diverse reductive dehalogenase-homologous genes in deep subseafloor sedimentary metagenomes.</title>
        <authorList>
            <person name="Kawai M."/>
            <person name="Futagami T."/>
            <person name="Toyoda A."/>
            <person name="Takaki Y."/>
            <person name="Nishi S."/>
            <person name="Hori S."/>
            <person name="Arai W."/>
            <person name="Tsubouchi T."/>
            <person name="Morono Y."/>
            <person name="Uchiyama I."/>
            <person name="Ito T."/>
            <person name="Fujiyama A."/>
            <person name="Inagaki F."/>
            <person name="Takami H."/>
        </authorList>
    </citation>
    <scope>NUCLEOTIDE SEQUENCE</scope>
    <source>
        <strain evidence="1">Expedition CK06-06</strain>
    </source>
</reference>
<dbReference type="AlphaFoldDB" id="X1VFS1"/>
<accession>X1VFS1</accession>
<sequence>MRDRKGRNSLGQFTGEYNRRTDIRLKRFASVEDKRAHKNYSRMALFQVGESILERKCLGILALPLITLNGTIRSANTPLGNALEHFCGYNYQHNTLDKFLRELKYLGISDRLLLDQVSFWQTQWRMLEQSPAELPFLCYYVDGNTKPLWSKKRVKKNKVTMLGRVMGCLEQVFVHDGF</sequence>
<name>X1VFS1_9ZZZZ</name>
<gene>
    <name evidence="1" type="ORF">S12H4_45962</name>
</gene>
<comment type="caution">
    <text evidence="1">The sequence shown here is derived from an EMBL/GenBank/DDBJ whole genome shotgun (WGS) entry which is preliminary data.</text>
</comment>
<protein>
    <submittedName>
        <fullName evidence="1">Uncharacterized protein</fullName>
    </submittedName>
</protein>
<dbReference type="EMBL" id="BARW01028472">
    <property type="protein sequence ID" value="GAJ13311.1"/>
    <property type="molecule type" value="Genomic_DNA"/>
</dbReference>
<evidence type="ECO:0000313" key="1">
    <source>
        <dbReference type="EMBL" id="GAJ13311.1"/>
    </source>
</evidence>